<accession>A0A899INC5</accession>
<dbReference type="Proteomes" id="UP000663627">
    <property type="component" value="Segment"/>
</dbReference>
<dbReference type="EMBL" id="MW460248">
    <property type="protein sequence ID" value="QSL99615.1"/>
    <property type="molecule type" value="Genomic_DNA"/>
</dbReference>
<protein>
    <submittedName>
        <fullName evidence="1">Uncharacterized protein</fullName>
    </submittedName>
</protein>
<name>A0A899INC5_9CAUD</name>
<sequence>MEAVRVPTLVPATVVAEKGMVEVAKASSPLPSAPRKK</sequence>
<evidence type="ECO:0000313" key="1">
    <source>
        <dbReference type="EMBL" id="QSL99615.1"/>
    </source>
</evidence>
<evidence type="ECO:0000313" key="2">
    <source>
        <dbReference type="Proteomes" id="UP000663627"/>
    </source>
</evidence>
<proteinExistence type="predicted"/>
<organism evidence="1 2">
    <name type="scientific">Mycobacterium phage Maco2</name>
    <dbReference type="NCBI Taxonomy" id="2805749"/>
    <lineage>
        <taxon>Viruses</taxon>
        <taxon>Duplodnaviria</taxon>
        <taxon>Heunggongvirae</taxon>
        <taxon>Uroviricota</taxon>
        <taxon>Caudoviricetes</taxon>
        <taxon>Mapvirus</taxon>
        <taxon>Mapvirus Ff47</taxon>
    </lineage>
</organism>
<reference evidence="1" key="1">
    <citation type="submission" date="2021-01" db="EMBL/GenBank/DDBJ databases">
        <authorList>
            <person name="Rakov C."/>
            <person name="Yerushalmy O."/>
            <person name="Alkalay-Oren S."/>
            <person name="Coppenhagen-Glazer S."/>
            <person name="Hazan R."/>
        </authorList>
    </citation>
    <scope>NUCLEOTIDE SEQUENCE</scope>
</reference>